<protein>
    <submittedName>
        <fullName evidence="1">Uncharacterized protein</fullName>
    </submittedName>
</protein>
<proteinExistence type="predicted"/>
<dbReference type="AlphaFoldDB" id="A0A8S3V0D9"/>
<gene>
    <name evidence="1" type="ORF">MEDL_62479</name>
</gene>
<evidence type="ECO:0000313" key="2">
    <source>
        <dbReference type="Proteomes" id="UP000683360"/>
    </source>
</evidence>
<sequence length="200" mass="22952">MELVDSSTVSLRLSAILKVAGISLHFIDLGGKRLSHVKNIVCLMHADEYEHEQLTVGSAAEGISMQCSNEHSSDVDFIIVINVFKILEDIREVKYVYDFNPDLSYFLRLPDYTNPGYSKLLVLRILGHLRKYCDIRDNKVFLKNTVKETLFVLEKKFQTKFSIHGPALTTDVSSWNTEFAFTPPTDLLEKNDTVFLFERR</sequence>
<organism evidence="1 2">
    <name type="scientific">Mytilus edulis</name>
    <name type="common">Blue mussel</name>
    <dbReference type="NCBI Taxonomy" id="6550"/>
    <lineage>
        <taxon>Eukaryota</taxon>
        <taxon>Metazoa</taxon>
        <taxon>Spiralia</taxon>
        <taxon>Lophotrochozoa</taxon>
        <taxon>Mollusca</taxon>
        <taxon>Bivalvia</taxon>
        <taxon>Autobranchia</taxon>
        <taxon>Pteriomorphia</taxon>
        <taxon>Mytilida</taxon>
        <taxon>Mytiloidea</taxon>
        <taxon>Mytilidae</taxon>
        <taxon>Mytilinae</taxon>
        <taxon>Mytilus</taxon>
    </lineage>
</organism>
<evidence type="ECO:0000313" key="1">
    <source>
        <dbReference type="EMBL" id="CAG2250791.1"/>
    </source>
</evidence>
<comment type="caution">
    <text evidence="1">The sequence shown here is derived from an EMBL/GenBank/DDBJ whole genome shotgun (WGS) entry which is preliminary data.</text>
</comment>
<reference evidence="1" key="1">
    <citation type="submission" date="2021-03" db="EMBL/GenBank/DDBJ databases">
        <authorList>
            <person name="Bekaert M."/>
        </authorList>
    </citation>
    <scope>NUCLEOTIDE SEQUENCE</scope>
</reference>
<keyword evidence="2" id="KW-1185">Reference proteome</keyword>
<dbReference type="EMBL" id="CAJPWZ010003064">
    <property type="protein sequence ID" value="CAG2250791.1"/>
    <property type="molecule type" value="Genomic_DNA"/>
</dbReference>
<accession>A0A8S3V0D9</accession>
<name>A0A8S3V0D9_MYTED</name>
<dbReference type="Proteomes" id="UP000683360">
    <property type="component" value="Unassembled WGS sequence"/>
</dbReference>